<name>A0A3B0YY16_9ZZZZ</name>
<protein>
    <submittedName>
        <fullName evidence="1">Uncharacterized protein</fullName>
    </submittedName>
</protein>
<sequence>MTQQHVLEIYEPYDYSGQNPVTAEGIAVIPGPTRESYYLLQISSPFEFEHETVEQFVILPHYTGDKIDRAVSSTCTVNIARVPSGIDLSNKTILAFEDFLRWGVGKISLSNGH</sequence>
<dbReference type="AlphaFoldDB" id="A0A3B0YY16"/>
<reference evidence="1" key="1">
    <citation type="submission" date="2018-06" db="EMBL/GenBank/DDBJ databases">
        <authorList>
            <person name="Zhirakovskaya E."/>
        </authorList>
    </citation>
    <scope>NUCLEOTIDE SEQUENCE</scope>
</reference>
<evidence type="ECO:0000313" key="1">
    <source>
        <dbReference type="EMBL" id="VAW80267.1"/>
    </source>
</evidence>
<gene>
    <name evidence="1" type="ORF">MNBD_GAMMA15-722</name>
</gene>
<proteinExistence type="predicted"/>
<dbReference type="EMBL" id="UOFN01000125">
    <property type="protein sequence ID" value="VAW80267.1"/>
    <property type="molecule type" value="Genomic_DNA"/>
</dbReference>
<accession>A0A3B0YY16</accession>
<organism evidence="1">
    <name type="scientific">hydrothermal vent metagenome</name>
    <dbReference type="NCBI Taxonomy" id="652676"/>
    <lineage>
        <taxon>unclassified sequences</taxon>
        <taxon>metagenomes</taxon>
        <taxon>ecological metagenomes</taxon>
    </lineage>
</organism>